<feature type="domain" description="Chitin-binding type-3" evidence="8">
    <location>
        <begin position="221"/>
        <end position="263"/>
    </location>
</feature>
<feature type="chain" id="PRO_5004847398" evidence="7">
    <location>
        <begin position="31"/>
        <end position="264"/>
    </location>
</feature>
<reference evidence="9" key="1">
    <citation type="journal article" date="2014" name="Genome Announc.">
        <title>Draft Genome Sequences of Three Alkaliphilic Bacillus Strains, Bacillus wakoensis JCM 9140T, Bacillus akibai JCM 9157T, and Bacillus hemicellulosilyticus JCM 9152T.</title>
        <authorList>
            <person name="Yuki M."/>
            <person name="Oshima K."/>
            <person name="Suda W."/>
            <person name="Oshida Y."/>
            <person name="Kitamura K."/>
            <person name="Iida T."/>
            <person name="Hattori M."/>
            <person name="Ohkuma M."/>
        </authorList>
    </citation>
    <scope>NUCLEOTIDE SEQUENCE [LARGE SCALE GENOMIC DNA]</scope>
    <source>
        <strain evidence="9">JCM 9152</strain>
    </source>
</reference>
<keyword evidence="5" id="KW-0624">Polysaccharide degradation</keyword>
<dbReference type="Pfam" id="PF03067">
    <property type="entry name" value="LPMO_10"/>
    <property type="match status" value="1"/>
</dbReference>
<keyword evidence="4" id="KW-0378">Hydrolase</keyword>
<evidence type="ECO:0000256" key="6">
    <source>
        <dbReference type="SAM" id="MobiDB-lite"/>
    </source>
</evidence>
<accession>W4QLS0</accession>
<dbReference type="GO" id="GO:0000272">
    <property type="term" value="P:polysaccharide catabolic process"/>
    <property type="evidence" value="ECO:0007669"/>
    <property type="project" value="UniProtKB-KW"/>
</dbReference>
<dbReference type="Gene3D" id="2.10.10.20">
    <property type="entry name" value="Carbohydrate-binding module superfamily 5/12"/>
    <property type="match status" value="1"/>
</dbReference>
<evidence type="ECO:0000256" key="4">
    <source>
        <dbReference type="ARBA" id="ARBA00022801"/>
    </source>
</evidence>
<evidence type="ECO:0000259" key="8">
    <source>
        <dbReference type="SMART" id="SM00495"/>
    </source>
</evidence>
<dbReference type="GO" id="GO:0030246">
    <property type="term" value="F:carbohydrate binding"/>
    <property type="evidence" value="ECO:0007669"/>
    <property type="project" value="InterPro"/>
</dbReference>
<dbReference type="InterPro" id="IPR051024">
    <property type="entry name" value="GlcNAc_Chitin_IntDeg"/>
</dbReference>
<evidence type="ECO:0000256" key="3">
    <source>
        <dbReference type="ARBA" id="ARBA00022729"/>
    </source>
</evidence>
<dbReference type="InterPro" id="IPR003610">
    <property type="entry name" value="CBM5/12"/>
</dbReference>
<evidence type="ECO:0000313" key="9">
    <source>
        <dbReference type="EMBL" id="GAE32847.1"/>
    </source>
</evidence>
<dbReference type="GO" id="GO:0004553">
    <property type="term" value="F:hydrolase activity, hydrolyzing O-glycosyl compounds"/>
    <property type="evidence" value="ECO:0007669"/>
    <property type="project" value="InterPro"/>
</dbReference>
<dbReference type="AlphaFoldDB" id="W4QLS0"/>
<dbReference type="SUPFAM" id="SSF81296">
    <property type="entry name" value="E set domains"/>
    <property type="match status" value="1"/>
</dbReference>
<dbReference type="CDD" id="cd21177">
    <property type="entry name" value="LPMO_AA10"/>
    <property type="match status" value="1"/>
</dbReference>
<proteinExistence type="predicted"/>
<comment type="caution">
    <text evidence="9">The sequence shown here is derived from an EMBL/GenBank/DDBJ whole genome shotgun (WGS) entry which is preliminary data.</text>
</comment>
<keyword evidence="2" id="KW-0964">Secreted</keyword>
<dbReference type="OrthoDB" id="2702399at2"/>
<dbReference type="Pfam" id="PF02839">
    <property type="entry name" value="CBM_5_12"/>
    <property type="match status" value="1"/>
</dbReference>
<evidence type="ECO:0000256" key="7">
    <source>
        <dbReference type="SAM" id="SignalP"/>
    </source>
</evidence>
<dbReference type="CDD" id="cd12215">
    <property type="entry name" value="ChiC_BD"/>
    <property type="match status" value="1"/>
</dbReference>
<keyword evidence="3 7" id="KW-0732">Signal</keyword>
<keyword evidence="10" id="KW-1185">Reference proteome</keyword>
<feature type="compositionally biased region" description="Pro residues" evidence="6">
    <location>
        <begin position="206"/>
        <end position="220"/>
    </location>
</feature>
<evidence type="ECO:0000256" key="5">
    <source>
        <dbReference type="ARBA" id="ARBA00023326"/>
    </source>
</evidence>
<comment type="subcellular location">
    <subcellularLocation>
        <location evidence="1">Secreted</location>
    </subcellularLocation>
</comment>
<dbReference type="FunFam" id="2.70.50.50:FF:000001">
    <property type="entry name" value="Chitin-binding protein"/>
    <property type="match status" value="1"/>
</dbReference>
<protein>
    <submittedName>
        <fullName evidence="9">Chitin binding protein</fullName>
    </submittedName>
</protein>
<dbReference type="PANTHER" id="PTHR34823">
    <property type="entry name" value="GLCNAC-BINDING PROTEIN A"/>
    <property type="match status" value="1"/>
</dbReference>
<gene>
    <name evidence="9" type="ORF">JCM9152_4434</name>
</gene>
<feature type="signal peptide" evidence="7">
    <location>
        <begin position="1"/>
        <end position="30"/>
    </location>
</feature>
<dbReference type="SUPFAM" id="SSF51055">
    <property type="entry name" value="Carbohydrate binding domain"/>
    <property type="match status" value="1"/>
</dbReference>
<dbReference type="GO" id="GO:0005576">
    <property type="term" value="C:extracellular region"/>
    <property type="evidence" value="ECO:0007669"/>
    <property type="project" value="UniProtKB-SubCell"/>
</dbReference>
<dbReference type="Proteomes" id="UP000018895">
    <property type="component" value="Unassembled WGS sequence"/>
</dbReference>
<keyword evidence="5" id="KW-0119">Carbohydrate metabolism</keyword>
<evidence type="ECO:0000256" key="1">
    <source>
        <dbReference type="ARBA" id="ARBA00004613"/>
    </source>
</evidence>
<sequence length="264" mass="28990">MFSLKMKKKIRMVGVTIVALGLFSFVGAQAVSAHGYVENPGARGLLCSQGINLDCGGIVWEPQSLEGPKGFPEAGVADGQIASAGGVFPKLDEQSADRWAKVDLSSGANSFTWHLTARHSTAKWHYYITKPDWNPNEPLTRQQFDLVPFYEQYDGGARPEEKVTHDVTIPERSGYHVILAVWDVADTANAFYNVIDVNFSGGTNPDPGPGPDPDPNPDPQYPVWSPTTVYLNGDRVTFNGNVYEAKWWTLGETPGNAYVWTLIE</sequence>
<dbReference type="InterPro" id="IPR036573">
    <property type="entry name" value="CBM_sf_5/12"/>
</dbReference>
<dbReference type="EMBL" id="BAUU01000057">
    <property type="protein sequence ID" value="GAE32847.1"/>
    <property type="molecule type" value="Genomic_DNA"/>
</dbReference>
<dbReference type="RefSeq" id="WP_035347412.1">
    <property type="nucleotide sequence ID" value="NZ_BAUU01000057.1"/>
</dbReference>
<dbReference type="InterPro" id="IPR004302">
    <property type="entry name" value="Cellulose/chitin-bd_N"/>
</dbReference>
<evidence type="ECO:0000313" key="10">
    <source>
        <dbReference type="Proteomes" id="UP000018895"/>
    </source>
</evidence>
<dbReference type="InterPro" id="IPR014756">
    <property type="entry name" value="Ig_E-set"/>
</dbReference>
<dbReference type="STRING" id="1236971.JCM9152_4434"/>
<feature type="region of interest" description="Disordered" evidence="6">
    <location>
        <begin position="202"/>
        <end position="224"/>
    </location>
</feature>
<name>W4QLS0_9BACI</name>
<evidence type="ECO:0000256" key="2">
    <source>
        <dbReference type="ARBA" id="ARBA00022525"/>
    </source>
</evidence>
<dbReference type="SMART" id="SM00495">
    <property type="entry name" value="ChtBD3"/>
    <property type="match status" value="1"/>
</dbReference>
<dbReference type="Gene3D" id="2.70.50.50">
    <property type="entry name" value="chitin-binding protein cbp21"/>
    <property type="match status" value="1"/>
</dbReference>
<dbReference type="PANTHER" id="PTHR34823:SF1">
    <property type="entry name" value="CHITIN-BINDING TYPE-4 DOMAIN-CONTAINING PROTEIN"/>
    <property type="match status" value="1"/>
</dbReference>
<organism evidence="9 10">
    <name type="scientific">Halalkalibacter hemicellulosilyticusJCM 9152</name>
    <dbReference type="NCBI Taxonomy" id="1236971"/>
    <lineage>
        <taxon>Bacteria</taxon>
        <taxon>Bacillati</taxon>
        <taxon>Bacillota</taxon>
        <taxon>Bacilli</taxon>
        <taxon>Bacillales</taxon>
        <taxon>Bacillaceae</taxon>
        <taxon>Halalkalibacter</taxon>
    </lineage>
</organism>